<reference evidence="1 2" key="1">
    <citation type="submission" date="2013-02" db="EMBL/GenBank/DDBJ databases">
        <authorList>
            <person name="Genoscope - CEA"/>
        </authorList>
    </citation>
    <scope>NUCLEOTIDE SEQUENCE [LARGE SCALE GENOMIC DNA]</scope>
    <source>
        <strain evidence="1 2">STM 2683</strain>
    </source>
</reference>
<comment type="caution">
    <text evidence="1">The sequence shown here is derived from an EMBL/GenBank/DDBJ whole genome shotgun (WGS) entry which is preliminary data.</text>
</comment>
<protein>
    <submittedName>
        <fullName evidence="1">Uncharacterized protein</fullName>
    </submittedName>
</protein>
<dbReference type="AlphaFoldDB" id="M5EFT0"/>
<dbReference type="RefSeq" id="WP_008872207.1">
    <property type="nucleotide sequence ID" value="NZ_CAUM01000006.1"/>
</dbReference>
<accession>M5EFT0</accession>
<name>M5EFT0_9HYPH</name>
<sequence length="94" mass="10446">MAEFMTWIISAHGFGLSFDAVGDWRNCTWQVNDAPAFSPGGVALPWHNQSGLALRGRRRSFDNEATFIAGGGDDVAAKTRSPETWMQEAYPRRK</sequence>
<dbReference type="OrthoDB" id="9896430at2"/>
<evidence type="ECO:0000313" key="2">
    <source>
        <dbReference type="Proteomes" id="UP000012062"/>
    </source>
</evidence>
<dbReference type="EMBL" id="CAUM01000006">
    <property type="protein sequence ID" value="CCV03212.1"/>
    <property type="molecule type" value="Genomic_DNA"/>
</dbReference>
<keyword evidence="2" id="KW-1185">Reference proteome</keyword>
<evidence type="ECO:0000313" key="1">
    <source>
        <dbReference type="EMBL" id="CCV03212.1"/>
    </source>
</evidence>
<organism evidence="1 2">
    <name type="scientific">Mesorhizobium metallidurans STM 2683</name>
    <dbReference type="NCBI Taxonomy" id="1297569"/>
    <lineage>
        <taxon>Bacteria</taxon>
        <taxon>Pseudomonadati</taxon>
        <taxon>Pseudomonadota</taxon>
        <taxon>Alphaproteobacteria</taxon>
        <taxon>Hyphomicrobiales</taxon>
        <taxon>Phyllobacteriaceae</taxon>
        <taxon>Mesorhizobium</taxon>
    </lineage>
</organism>
<proteinExistence type="predicted"/>
<dbReference type="STRING" id="1297569.MESS2_1030069"/>
<dbReference type="Proteomes" id="UP000012062">
    <property type="component" value="Unassembled WGS sequence"/>
</dbReference>
<gene>
    <name evidence="1" type="ORF">MESS2_1030069</name>
</gene>